<organism evidence="5 6">
    <name type="scientific">Pulveribacter suum</name>
    <dbReference type="NCBI Taxonomy" id="2116657"/>
    <lineage>
        <taxon>Bacteria</taxon>
        <taxon>Pseudomonadati</taxon>
        <taxon>Pseudomonadota</taxon>
        <taxon>Betaproteobacteria</taxon>
        <taxon>Burkholderiales</taxon>
        <taxon>Comamonadaceae</taxon>
        <taxon>Pulveribacter</taxon>
    </lineage>
</organism>
<dbReference type="SUPFAM" id="SSF54060">
    <property type="entry name" value="His-Me finger endonucleases"/>
    <property type="match status" value="1"/>
</dbReference>
<accession>A0A2P1NI66</accession>
<dbReference type="SMART" id="SM00477">
    <property type="entry name" value="NUC"/>
    <property type="match status" value="1"/>
</dbReference>
<dbReference type="SMART" id="SM00892">
    <property type="entry name" value="Endonuclease_NS"/>
    <property type="match status" value="1"/>
</dbReference>
<keyword evidence="5" id="KW-0255">Endonuclease</keyword>
<evidence type="ECO:0000313" key="6">
    <source>
        <dbReference type="Proteomes" id="UP000241829"/>
    </source>
</evidence>
<dbReference type="InterPro" id="IPR044929">
    <property type="entry name" value="DNA/RNA_non-sp_Endonuclease_sf"/>
</dbReference>
<dbReference type="GO" id="GO:0003676">
    <property type="term" value="F:nucleic acid binding"/>
    <property type="evidence" value="ECO:0007669"/>
    <property type="project" value="InterPro"/>
</dbReference>
<feature type="active site" description="Proton acceptor" evidence="1">
    <location>
        <position position="165"/>
    </location>
</feature>
<feature type="domain" description="ENPP1-3/EXOG-like endonuclease/phosphodiesterase" evidence="3">
    <location>
        <begin position="101"/>
        <end position="292"/>
    </location>
</feature>
<sequence>MPRKKKPRSPSRSRSRRAVSRFSRLRRLLVLAFAAAVAALQGGGWDYLSDWLDLEGFGITAPALKPTGQQVHTRFAGCPQFFAPGGMPAVPSAPRLRELCFDSFAVLHSGQTRTPLIVAERLNRRMIEQGQGLARSDRFYADARVPSFERAELDDYRGSGYSRGHLAPAGDMPTPAAMAQSFSLANMVPQDQTHNAGPWADIEADTRAYAKRAAGDVYVITGAVFGQGSRRLIGGRVAVPTHLFKLVYDPRRKRAWAHWQENAPRTQAGRPVSYAELVRRTNMELLPALHEGAQRVQ</sequence>
<keyword evidence="6" id="KW-1185">Reference proteome</keyword>
<dbReference type="InterPro" id="IPR020821">
    <property type="entry name" value="ENPP1-3/EXOG-like_nuc-like"/>
</dbReference>
<gene>
    <name evidence="5" type="ORF">C7H73_02935</name>
</gene>
<feature type="domain" description="DNA/RNA non-specific endonuclease/pyrophosphatase/phosphodiesterase" evidence="4">
    <location>
        <begin position="100"/>
        <end position="292"/>
    </location>
</feature>
<keyword evidence="5" id="KW-0540">Nuclease</keyword>
<evidence type="ECO:0000256" key="1">
    <source>
        <dbReference type="PIRSR" id="PIRSR640255-1"/>
    </source>
</evidence>
<keyword evidence="5" id="KW-0378">Hydrolase</keyword>
<proteinExistence type="predicted"/>
<dbReference type="GO" id="GO:0000014">
    <property type="term" value="F:single-stranded DNA endodeoxyribonuclease activity"/>
    <property type="evidence" value="ECO:0007669"/>
    <property type="project" value="TreeGrafter"/>
</dbReference>
<dbReference type="RefSeq" id="WP_106845295.1">
    <property type="nucleotide sequence ID" value="NZ_CP027792.1"/>
</dbReference>
<evidence type="ECO:0000313" key="5">
    <source>
        <dbReference type="EMBL" id="AVP56737.1"/>
    </source>
</evidence>
<evidence type="ECO:0000256" key="2">
    <source>
        <dbReference type="PIRSR" id="PIRSR640255-2"/>
    </source>
</evidence>
<dbReference type="OrthoDB" id="9811262at2"/>
<keyword evidence="2" id="KW-0479">Metal-binding</keyword>
<dbReference type="InterPro" id="IPR044925">
    <property type="entry name" value="His-Me_finger_sf"/>
</dbReference>
<protein>
    <submittedName>
        <fullName evidence="5">DNA/RNA non-specific endonuclease</fullName>
    </submittedName>
</protein>
<dbReference type="PANTHER" id="PTHR13966">
    <property type="entry name" value="ENDONUCLEASE RELATED"/>
    <property type="match status" value="1"/>
</dbReference>
<dbReference type="InterPro" id="IPR001604">
    <property type="entry name" value="Endo_G_ENPP1-like_dom"/>
</dbReference>
<dbReference type="GO" id="GO:0004521">
    <property type="term" value="F:RNA endonuclease activity"/>
    <property type="evidence" value="ECO:0007669"/>
    <property type="project" value="TreeGrafter"/>
</dbReference>
<dbReference type="InterPro" id="IPR040255">
    <property type="entry name" value="Non-specific_endonuclease"/>
</dbReference>
<dbReference type="GO" id="GO:0046872">
    <property type="term" value="F:metal ion binding"/>
    <property type="evidence" value="ECO:0007669"/>
    <property type="project" value="UniProtKB-KW"/>
</dbReference>
<feature type="binding site" evidence="2">
    <location>
        <position position="195"/>
    </location>
    <ligand>
        <name>Mg(2+)</name>
        <dbReference type="ChEBI" id="CHEBI:18420"/>
        <note>catalytic</note>
    </ligand>
</feature>
<dbReference type="Pfam" id="PF01223">
    <property type="entry name" value="Endonuclease_NS"/>
    <property type="match status" value="1"/>
</dbReference>
<dbReference type="Proteomes" id="UP000241829">
    <property type="component" value="Chromosome"/>
</dbReference>
<dbReference type="KEGG" id="melm:C7H73_02935"/>
<dbReference type="EMBL" id="CP027792">
    <property type="protein sequence ID" value="AVP56737.1"/>
    <property type="molecule type" value="Genomic_DNA"/>
</dbReference>
<dbReference type="Gene3D" id="3.40.570.10">
    <property type="entry name" value="Extracellular Endonuclease, subunit A"/>
    <property type="match status" value="1"/>
</dbReference>
<name>A0A2P1NI66_9BURK</name>
<reference evidence="6" key="1">
    <citation type="submission" date="2018-03" db="EMBL/GenBank/DDBJ databases">
        <title>Genome sequencing of Melaminivora sp. strain SC2-7.</title>
        <authorList>
            <person name="Kim S.-J."/>
            <person name="Heo J."/>
            <person name="Ahn J.-H."/>
            <person name="Kwon S.-W."/>
        </authorList>
    </citation>
    <scope>NUCLEOTIDE SEQUENCE [LARGE SCALE GENOMIC DNA]</scope>
    <source>
        <strain evidence="6">SC2-7</strain>
    </source>
</reference>
<evidence type="ECO:0000259" key="4">
    <source>
        <dbReference type="SMART" id="SM00892"/>
    </source>
</evidence>
<dbReference type="AlphaFoldDB" id="A0A2P1NI66"/>
<evidence type="ECO:0000259" key="3">
    <source>
        <dbReference type="SMART" id="SM00477"/>
    </source>
</evidence>
<dbReference type="PANTHER" id="PTHR13966:SF5">
    <property type="entry name" value="ENDONUCLEASE G, MITOCHONDRIAL"/>
    <property type="match status" value="1"/>
</dbReference>